<organism evidence="1 2">
    <name type="scientific">SAR92 clade bacterium</name>
    <dbReference type="NCBI Taxonomy" id="2315479"/>
    <lineage>
        <taxon>Bacteria</taxon>
        <taxon>Pseudomonadati</taxon>
        <taxon>Pseudomonadota</taxon>
        <taxon>Gammaproteobacteria</taxon>
        <taxon>Cellvibrionales</taxon>
        <taxon>Porticoccaceae</taxon>
        <taxon>SAR92 clade</taxon>
    </lineage>
</organism>
<dbReference type="Gene3D" id="3.30.310.50">
    <property type="entry name" value="Alpha-D-phosphohexomutase, C-terminal domain"/>
    <property type="match status" value="1"/>
</dbReference>
<evidence type="ECO:0000313" key="1">
    <source>
        <dbReference type="EMBL" id="RZO19961.1"/>
    </source>
</evidence>
<dbReference type="AlphaFoldDB" id="A0A520MFL3"/>
<dbReference type="Proteomes" id="UP000315889">
    <property type="component" value="Unassembled WGS sequence"/>
</dbReference>
<dbReference type="Pfam" id="PF09981">
    <property type="entry name" value="DUF2218"/>
    <property type="match status" value="1"/>
</dbReference>
<proteinExistence type="predicted"/>
<dbReference type="InterPro" id="IPR014543">
    <property type="entry name" value="UCP028291"/>
</dbReference>
<reference evidence="1 2" key="1">
    <citation type="submission" date="2019-02" db="EMBL/GenBank/DDBJ databases">
        <title>Prokaryotic population dynamics and viral predation in marine succession experiment using metagenomics: the confinement effect.</title>
        <authorList>
            <person name="Haro-Moreno J.M."/>
            <person name="Rodriguez-Valera F."/>
            <person name="Lopez-Perez M."/>
        </authorList>
    </citation>
    <scope>NUCLEOTIDE SEQUENCE [LARGE SCALE GENOMIC DNA]</scope>
    <source>
        <strain evidence="1">MED-G170</strain>
    </source>
</reference>
<comment type="caution">
    <text evidence="1">The sequence shown here is derived from an EMBL/GenBank/DDBJ whole genome shotgun (WGS) entry which is preliminary data.</text>
</comment>
<dbReference type="EMBL" id="SHBP01000007">
    <property type="protein sequence ID" value="RZO19961.1"/>
    <property type="molecule type" value="Genomic_DNA"/>
</dbReference>
<evidence type="ECO:0000313" key="2">
    <source>
        <dbReference type="Proteomes" id="UP000315889"/>
    </source>
</evidence>
<accession>A0A520MFL3</accession>
<sequence length="94" mass="10874">MQIATSCFETLKAISYLKKFCRHFAHKLPTKFDHTGGYVDFPFGDCWLRIKGNVITIRLEAETSDSLAKMEGVVGSHMERFAFRDEVKLSWVRQ</sequence>
<protein>
    <submittedName>
        <fullName evidence="1">DUF2218 domain-containing protein</fullName>
    </submittedName>
</protein>
<gene>
    <name evidence="1" type="ORF">EVB03_06300</name>
</gene>
<name>A0A520MFL3_9GAMM</name>
<dbReference type="PIRSF" id="PIRSF028291">
    <property type="entry name" value="UCP028291"/>
    <property type="match status" value="1"/>
</dbReference>